<feature type="compositionally biased region" description="Low complexity" evidence="1">
    <location>
        <begin position="16"/>
        <end position="31"/>
    </location>
</feature>
<reference evidence="3 4" key="1">
    <citation type="journal article" date="2013" name="Stand. Genomic Sci.">
        <title>Genomic Encyclopedia of Type Strains, Phase I: The one thousand microbial genomes (KMG-I) project.</title>
        <authorList>
            <person name="Kyrpides N.C."/>
            <person name="Woyke T."/>
            <person name="Eisen J.A."/>
            <person name="Garrity G."/>
            <person name="Lilburn T.G."/>
            <person name="Beck B.J."/>
            <person name="Whitman W.B."/>
            <person name="Hugenholtz P."/>
            <person name="Klenk H.P."/>
        </authorList>
    </citation>
    <scope>NUCLEOTIDE SEQUENCE [LARGE SCALE GENOMIC DNA]</scope>
    <source>
        <strain evidence="3 4">DSM 45044</strain>
    </source>
</reference>
<evidence type="ECO:0000313" key="3">
    <source>
        <dbReference type="EMBL" id="TWJ14809.1"/>
    </source>
</evidence>
<accession>A0A562VA96</accession>
<evidence type="ECO:0000256" key="2">
    <source>
        <dbReference type="SAM" id="Phobius"/>
    </source>
</evidence>
<keyword evidence="2" id="KW-1133">Transmembrane helix</keyword>
<comment type="caution">
    <text evidence="3">The sequence shown here is derived from an EMBL/GenBank/DDBJ whole genome shotgun (WGS) entry which is preliminary data.</text>
</comment>
<dbReference type="EMBL" id="VLLL01000005">
    <property type="protein sequence ID" value="TWJ14809.1"/>
    <property type="molecule type" value="Genomic_DNA"/>
</dbReference>
<feature type="compositionally biased region" description="Polar residues" evidence="1">
    <location>
        <begin position="167"/>
        <end position="194"/>
    </location>
</feature>
<proteinExistence type="predicted"/>
<evidence type="ECO:0000256" key="1">
    <source>
        <dbReference type="SAM" id="MobiDB-lite"/>
    </source>
</evidence>
<feature type="region of interest" description="Disordered" evidence="1">
    <location>
        <begin position="356"/>
        <end position="386"/>
    </location>
</feature>
<dbReference type="AlphaFoldDB" id="A0A562VA96"/>
<keyword evidence="2" id="KW-0812">Transmembrane</keyword>
<feature type="region of interest" description="Disordered" evidence="1">
    <location>
        <begin position="1"/>
        <end position="306"/>
    </location>
</feature>
<protein>
    <submittedName>
        <fullName evidence="3">Uncharacterized protein</fullName>
    </submittedName>
</protein>
<name>A0A562VA96_9ACTN</name>
<feature type="compositionally biased region" description="Low complexity" evidence="1">
    <location>
        <begin position="62"/>
        <end position="132"/>
    </location>
</feature>
<gene>
    <name evidence="3" type="ORF">LX16_0501</name>
</gene>
<feature type="transmembrane region" description="Helical" evidence="2">
    <location>
        <begin position="327"/>
        <end position="349"/>
    </location>
</feature>
<keyword evidence="4" id="KW-1185">Reference proteome</keyword>
<feature type="compositionally biased region" description="Low complexity" evidence="1">
    <location>
        <begin position="285"/>
        <end position="298"/>
    </location>
</feature>
<dbReference type="Proteomes" id="UP000321617">
    <property type="component" value="Unassembled WGS sequence"/>
</dbReference>
<feature type="compositionally biased region" description="Pro residues" evidence="1">
    <location>
        <begin position="133"/>
        <end position="144"/>
    </location>
</feature>
<sequence length="564" mass="59038">MTYPPQQPEDGWATHGQQPGQPDGQYQADPPGEAPHPQYGGQQPYAHPQGQEGYGAQPGYDQAQYGQQPGHPQQYGQQPGYDQAQYGQQPGHQQQYGQQPGYDQAQYGQQPGYDQGQYGQQPGHPQQYGQQPGYPPQPYGPGQPQPGHEQYPAPDYGHADPHEEPPTDQTQSLLDNSDQTQVIGRPVPQQQAPQDETAPQYDQEPVQPFAPAHDPTNPASAQPYQVGPAPGQPYQAPVSVQPASGQPYHAPASGQPYHAPASGQPYQAPASGQPQYAPPGVPESPFAAAPTPTHLPTPVSASPTSAQPWAGGVVPQFTPKRSKGVPGWIYVVGAIVVVAALAVGAVFFFGMPGTGTSADEGDPTPSTQASEEPVPEGGGELLTDSETGLGYLSLPTPWAPLADNADFAGVPGLAEVTGQYCVTEEPNGDNRGWTGVVAVGALDTGAVEYTGADAMRNTVVALGETVDAGYWKDPADPDADLAELARAGDATFQYLRIDGRRAIMMTYQVTWAADSTQETGATVTVGIVDLGGGDAAAFFAQVPGSVAEEQGPAVDAALLTLQFG</sequence>
<evidence type="ECO:0000313" key="4">
    <source>
        <dbReference type="Proteomes" id="UP000321617"/>
    </source>
</evidence>
<keyword evidence="2" id="KW-0472">Membrane</keyword>
<organism evidence="3 4">
    <name type="scientific">Stackebrandtia albiflava</name>
    <dbReference type="NCBI Taxonomy" id="406432"/>
    <lineage>
        <taxon>Bacteria</taxon>
        <taxon>Bacillati</taxon>
        <taxon>Actinomycetota</taxon>
        <taxon>Actinomycetes</taxon>
        <taxon>Glycomycetales</taxon>
        <taxon>Glycomycetaceae</taxon>
        <taxon>Stackebrandtia</taxon>
    </lineage>
</organism>